<keyword evidence="1" id="KW-0436">Ligase</keyword>
<keyword evidence="2" id="KW-1185">Reference proteome</keyword>
<dbReference type="VEuPathDB" id="AmoebaDB:ACA1_293900"/>
<evidence type="ECO:0000313" key="2">
    <source>
        <dbReference type="Proteomes" id="UP000011083"/>
    </source>
</evidence>
<dbReference type="Proteomes" id="UP000011083">
    <property type="component" value="Unassembled WGS sequence"/>
</dbReference>
<dbReference type="SUPFAM" id="SSF52266">
    <property type="entry name" value="SGNH hydrolase"/>
    <property type="match status" value="1"/>
</dbReference>
<proteinExistence type="predicted"/>
<dbReference type="EMBL" id="KB007805">
    <property type="protein sequence ID" value="ELR25420.1"/>
    <property type="molecule type" value="Genomic_DNA"/>
</dbReference>
<dbReference type="OrthoDB" id="329835at2759"/>
<dbReference type="RefSeq" id="XP_004368175.1">
    <property type="nucleotide sequence ID" value="XM_004368118.1"/>
</dbReference>
<dbReference type="InterPro" id="IPR036514">
    <property type="entry name" value="SGNH_hydro_sf"/>
</dbReference>
<protein>
    <submittedName>
        <fullName evidence="1">AMP-dependent synthetase and ligase</fullName>
    </submittedName>
</protein>
<organism evidence="1 2">
    <name type="scientific">Acanthamoeba castellanii (strain ATCC 30010 / Neff)</name>
    <dbReference type="NCBI Taxonomy" id="1257118"/>
    <lineage>
        <taxon>Eukaryota</taxon>
        <taxon>Amoebozoa</taxon>
        <taxon>Discosea</taxon>
        <taxon>Longamoebia</taxon>
        <taxon>Centramoebida</taxon>
        <taxon>Acanthamoebidae</taxon>
        <taxon>Acanthamoeba</taxon>
    </lineage>
</organism>
<reference evidence="1 2" key="1">
    <citation type="journal article" date="2013" name="Genome Biol.">
        <title>Genome of Acanthamoeba castellanii highlights extensive lateral gene transfer and early evolution of tyrosine kinase signaling.</title>
        <authorList>
            <person name="Clarke M."/>
            <person name="Lohan A.J."/>
            <person name="Liu B."/>
            <person name="Lagkouvardos I."/>
            <person name="Roy S."/>
            <person name="Zafar N."/>
            <person name="Bertelli C."/>
            <person name="Schilde C."/>
            <person name="Kianianmomeni A."/>
            <person name="Burglin T.R."/>
            <person name="Frech C."/>
            <person name="Turcotte B."/>
            <person name="Kopec K.O."/>
            <person name="Synnott J.M."/>
            <person name="Choo C."/>
            <person name="Paponov I."/>
            <person name="Finkler A."/>
            <person name="Soon Heng Tan C."/>
            <person name="Hutchins A.P."/>
            <person name="Weinmeier T."/>
            <person name="Rattei T."/>
            <person name="Chu J.S."/>
            <person name="Gimenez G."/>
            <person name="Irimia M."/>
            <person name="Rigden D.J."/>
            <person name="Fitzpatrick D.A."/>
            <person name="Lorenzo-Morales J."/>
            <person name="Bateman A."/>
            <person name="Chiu C.H."/>
            <person name="Tang P."/>
            <person name="Hegemann P."/>
            <person name="Fromm H."/>
            <person name="Raoult D."/>
            <person name="Greub G."/>
            <person name="Miranda-Saavedra D."/>
            <person name="Chen N."/>
            <person name="Nash P."/>
            <person name="Ginger M.L."/>
            <person name="Horn M."/>
            <person name="Schaap P."/>
            <person name="Caler L."/>
            <person name="Loftus B."/>
        </authorList>
    </citation>
    <scope>NUCLEOTIDE SEQUENCE [LARGE SCALE GENOMIC DNA]</scope>
    <source>
        <strain evidence="1 2">Neff</strain>
    </source>
</reference>
<dbReference type="GO" id="GO:0016874">
    <property type="term" value="F:ligase activity"/>
    <property type="evidence" value="ECO:0007669"/>
    <property type="project" value="UniProtKB-KW"/>
</dbReference>
<name>L8HJN3_ACACF</name>
<accession>L8HJN3</accession>
<dbReference type="AlphaFoldDB" id="L8HJN3"/>
<evidence type="ECO:0000313" key="1">
    <source>
        <dbReference type="EMBL" id="ELR25420.1"/>
    </source>
</evidence>
<dbReference type="GeneID" id="14926472"/>
<gene>
    <name evidence="1" type="ORF">ACA1_293900</name>
</gene>
<dbReference type="Gene3D" id="3.40.50.1110">
    <property type="entry name" value="SGNH hydrolase"/>
    <property type="match status" value="1"/>
</dbReference>
<sequence>MKAAKEKSRSRWGWWWRLWEKLQGWWLLVVVRYLGLGRPRSIPSASDSFHKILCLGDGTVEGWGDVWRLGRLTAGFPARLQDLLDETDKHWVVINRGHYGATTDDWLPDAAHKASSHRARAWRCGLRHGRSYNDDGRPSVGPAQWVKRTLWCDVMDDPNVNDAEVVLLGLGSMDNLYGEDPKSASHTVDNFIAICSALKDLRKLVFVSPIPAGREVERGHKRRNLERNVLLWEFLQAQQQQQQQQLDSSHRWAQSTRDPAGRGDMVRTPLLWCGVVWLT</sequence>